<name>A0A8S4AA06_9TELE</name>
<feature type="region of interest" description="Disordered" evidence="1">
    <location>
        <begin position="103"/>
        <end position="124"/>
    </location>
</feature>
<evidence type="ECO:0000313" key="3">
    <source>
        <dbReference type="Proteomes" id="UP000677803"/>
    </source>
</evidence>
<feature type="compositionally biased region" description="Basic and acidic residues" evidence="1">
    <location>
        <begin position="1"/>
        <end position="10"/>
    </location>
</feature>
<feature type="compositionally biased region" description="Basic and acidic residues" evidence="1">
    <location>
        <begin position="37"/>
        <end position="64"/>
    </location>
</feature>
<evidence type="ECO:0000256" key="1">
    <source>
        <dbReference type="SAM" id="MobiDB-lite"/>
    </source>
</evidence>
<organism evidence="2 3">
    <name type="scientific">Menidia menidia</name>
    <name type="common">Atlantic silverside</name>
    <dbReference type="NCBI Taxonomy" id="238744"/>
    <lineage>
        <taxon>Eukaryota</taxon>
        <taxon>Metazoa</taxon>
        <taxon>Chordata</taxon>
        <taxon>Craniata</taxon>
        <taxon>Vertebrata</taxon>
        <taxon>Euteleostomi</taxon>
        <taxon>Actinopterygii</taxon>
        <taxon>Neopterygii</taxon>
        <taxon>Teleostei</taxon>
        <taxon>Neoteleostei</taxon>
        <taxon>Acanthomorphata</taxon>
        <taxon>Ovalentaria</taxon>
        <taxon>Atherinomorphae</taxon>
        <taxon>Atheriniformes</taxon>
        <taxon>Atherinopsidae</taxon>
        <taxon>Menidiinae</taxon>
        <taxon>Menidia</taxon>
    </lineage>
</organism>
<sequence length="145" mass="16115">MQTHYTDRRQTAPPPPTSLCPLPPASPAASGGHTCIKRGEVRPVSSREDRAVRGEREYEREAAAHRGGRSVSETPCSVSDRLEVSGGMHRRKAPRLCGRAHWPGIRRKGSRAEPRQPGSRAQSADDCCLNEELNWKFCHRLDPLL</sequence>
<protein>
    <submittedName>
        <fullName evidence="2">(Atlantic silverside) hypothetical protein</fullName>
    </submittedName>
</protein>
<gene>
    <name evidence="2" type="ORF">MMEN_LOCUS1400</name>
</gene>
<accession>A0A8S4AA06</accession>
<evidence type="ECO:0000313" key="2">
    <source>
        <dbReference type="EMBL" id="CAG5863484.1"/>
    </source>
</evidence>
<dbReference type="Proteomes" id="UP000677803">
    <property type="component" value="Unassembled WGS sequence"/>
</dbReference>
<reference evidence="2" key="1">
    <citation type="submission" date="2021-05" db="EMBL/GenBank/DDBJ databases">
        <authorList>
            <person name="Tigano A."/>
        </authorList>
    </citation>
    <scope>NUCLEOTIDE SEQUENCE</scope>
</reference>
<dbReference type="EMBL" id="CAJRST010000002">
    <property type="protein sequence ID" value="CAG5863484.1"/>
    <property type="molecule type" value="Genomic_DNA"/>
</dbReference>
<keyword evidence="3" id="KW-1185">Reference proteome</keyword>
<feature type="compositionally biased region" description="Pro residues" evidence="1">
    <location>
        <begin position="12"/>
        <end position="26"/>
    </location>
</feature>
<feature type="region of interest" description="Disordered" evidence="1">
    <location>
        <begin position="1"/>
        <end position="78"/>
    </location>
</feature>
<comment type="caution">
    <text evidence="2">The sequence shown here is derived from an EMBL/GenBank/DDBJ whole genome shotgun (WGS) entry which is preliminary data.</text>
</comment>
<proteinExistence type="predicted"/>
<dbReference type="AlphaFoldDB" id="A0A8S4AA06"/>